<dbReference type="RefSeq" id="WP_014678475.1">
    <property type="nucleotide sequence ID" value="NC_017770.1"/>
</dbReference>
<keyword evidence="3" id="KW-1185">Reference proteome</keyword>
<feature type="signal peptide" evidence="1">
    <location>
        <begin position="1"/>
        <end position="19"/>
    </location>
</feature>
<dbReference type="PROSITE" id="PS51257">
    <property type="entry name" value="PROKAR_LIPOPROTEIN"/>
    <property type="match status" value="1"/>
</dbReference>
<dbReference type="STRING" id="929556.Solca_0091"/>
<feature type="chain" id="PRO_5003613121" evidence="1">
    <location>
        <begin position="20"/>
        <end position="421"/>
    </location>
</feature>
<dbReference type="HOGENOM" id="CLU_651950_0_0_10"/>
<dbReference type="eggNOG" id="ENOG5033PY5">
    <property type="taxonomic scope" value="Bacteria"/>
</dbReference>
<evidence type="ECO:0000313" key="2">
    <source>
        <dbReference type="EMBL" id="AFD05247.1"/>
    </source>
</evidence>
<dbReference type="OrthoDB" id="1373484at2"/>
<evidence type="ECO:0000313" key="3">
    <source>
        <dbReference type="Proteomes" id="UP000007590"/>
    </source>
</evidence>
<name>H8KT64_SOLCM</name>
<dbReference type="EMBL" id="CP003349">
    <property type="protein sequence ID" value="AFD05247.1"/>
    <property type="molecule type" value="Genomic_DNA"/>
</dbReference>
<dbReference type="AlphaFoldDB" id="H8KT64"/>
<proteinExistence type="predicted"/>
<gene>
    <name evidence="2" type="ordered locus">Solca_0091</name>
</gene>
<dbReference type="Proteomes" id="UP000007590">
    <property type="component" value="Chromosome"/>
</dbReference>
<keyword evidence="1" id="KW-0732">Signal</keyword>
<protein>
    <submittedName>
        <fullName evidence="2">Uncharacterized protein</fullName>
    </submittedName>
</protein>
<accession>H8KT64</accession>
<organism evidence="2 3">
    <name type="scientific">Solitalea canadensis (strain ATCC 29591 / DSM 3403 / JCM 21819 / LMG 8368 / NBRC 15130 / NCIMB 12057 / USAM 9D)</name>
    <name type="common">Flexibacter canadensis</name>
    <dbReference type="NCBI Taxonomy" id="929556"/>
    <lineage>
        <taxon>Bacteria</taxon>
        <taxon>Pseudomonadati</taxon>
        <taxon>Bacteroidota</taxon>
        <taxon>Sphingobacteriia</taxon>
        <taxon>Sphingobacteriales</taxon>
        <taxon>Sphingobacteriaceae</taxon>
        <taxon>Solitalea</taxon>
    </lineage>
</organism>
<evidence type="ECO:0000256" key="1">
    <source>
        <dbReference type="SAM" id="SignalP"/>
    </source>
</evidence>
<reference evidence="2" key="1">
    <citation type="submission" date="2012-02" db="EMBL/GenBank/DDBJ databases">
        <title>The complete genome of Solitalea canadensis DSM 3403.</title>
        <authorList>
            <consortium name="US DOE Joint Genome Institute (JGI-PGF)"/>
            <person name="Lucas S."/>
            <person name="Copeland A."/>
            <person name="Lapidus A."/>
            <person name="Glavina del Rio T."/>
            <person name="Dalin E."/>
            <person name="Tice H."/>
            <person name="Bruce D."/>
            <person name="Goodwin L."/>
            <person name="Pitluck S."/>
            <person name="Peters L."/>
            <person name="Ovchinnikova G."/>
            <person name="Lu M."/>
            <person name="Kyrpides N."/>
            <person name="Mavromatis K."/>
            <person name="Ivanova N."/>
            <person name="Brettin T."/>
            <person name="Detter J.C."/>
            <person name="Han C."/>
            <person name="Larimer F."/>
            <person name="Land M."/>
            <person name="Hauser L."/>
            <person name="Markowitz V."/>
            <person name="Cheng J.-F."/>
            <person name="Hugenholtz P."/>
            <person name="Woyke T."/>
            <person name="Wu D."/>
            <person name="Spring S."/>
            <person name="Schroeder M."/>
            <person name="Kopitz M."/>
            <person name="Brambilla E."/>
            <person name="Klenk H.-P."/>
            <person name="Eisen J.A."/>
        </authorList>
    </citation>
    <scope>NUCLEOTIDE SEQUENCE</scope>
    <source>
        <strain evidence="2">DSM 3403</strain>
    </source>
</reference>
<dbReference type="KEGG" id="scn:Solca_0091"/>
<sequence length="421" mass="48362">MRKKVIVFIAILLLLSSCASRQLVTYNPRPAENLYTVKNKEQVTLLFFDTEDAEGLTDHLAIYKRFAEAFADTDEVLVLNINSQTVIEFENYGYYYFNNDGSKLKSGMILSNGVDMPIIEANPEKYIKRYEDYFGVPFNDKVYYGQKRKAEIATHQTEAEKLLKERVKIDNRYATQLITNSNTSFYPKKVFNQACRTGKVIIQLFEDSVKTKKGAVQIETVYNSEGQIKSNTTLINGVAYANEIYYRNAYQLIDSIVKIDEKGLKSKSVFKYGKNQYAIVSIDGPSIMTSGIFYLNDKFQCVKKETLNGSGDVVRTTACRYDDRGRIIEEVSEDQRLVYEYKNRQDEFYASLKSYNTKTQSLMHESTRLDENGKVIFINKANNKILSTSVSVNDLNGCTKTVYNYNGDLTINEVYAYYYEN</sequence>